<evidence type="ECO:0000313" key="1">
    <source>
        <dbReference type="EMBL" id="RWX81484.1"/>
    </source>
</evidence>
<sequence>MWAPDRSKRGLRPGSFNEFRRTKAPIVRYKDNRVKEIEAFYDLESVTFQKSMFSRQTEPHFFAIWRNSMAGQQSLSALSFSISSG</sequence>
<proteinExistence type="predicted"/>
<dbReference type="Proteomes" id="UP000287687">
    <property type="component" value="Unassembled WGS sequence"/>
</dbReference>
<dbReference type="RefSeq" id="WP_128441339.1">
    <property type="nucleotide sequence ID" value="NZ_SBIP01000001.1"/>
</dbReference>
<evidence type="ECO:0000313" key="2">
    <source>
        <dbReference type="Proteomes" id="UP000287687"/>
    </source>
</evidence>
<organism evidence="1 2">
    <name type="scientific">Neorhizobium lilium</name>
    <dbReference type="NCBI Taxonomy" id="2503024"/>
    <lineage>
        <taxon>Bacteria</taxon>
        <taxon>Pseudomonadati</taxon>
        <taxon>Pseudomonadota</taxon>
        <taxon>Alphaproteobacteria</taxon>
        <taxon>Hyphomicrobiales</taxon>
        <taxon>Rhizobiaceae</taxon>
        <taxon>Rhizobium/Agrobacterium group</taxon>
        <taxon>Neorhizobium</taxon>
    </lineage>
</organism>
<protein>
    <submittedName>
        <fullName evidence="1">Uncharacterized protein</fullName>
    </submittedName>
</protein>
<gene>
    <name evidence="1" type="ORF">EPK99_04125</name>
</gene>
<comment type="caution">
    <text evidence="1">The sequence shown here is derived from an EMBL/GenBank/DDBJ whole genome shotgun (WGS) entry which is preliminary data.</text>
</comment>
<keyword evidence="2" id="KW-1185">Reference proteome</keyword>
<accession>A0A3S3RPT5</accession>
<name>A0A3S3RPT5_9HYPH</name>
<dbReference type="AlphaFoldDB" id="A0A3S3RPT5"/>
<reference evidence="1 2" key="1">
    <citation type="submission" date="2019-01" db="EMBL/GenBank/DDBJ databases">
        <title>The draft genome of Rhizobium sp. 24NR.</title>
        <authorList>
            <person name="Liu L."/>
            <person name="Liang L."/>
            <person name="Shi S."/>
            <person name="Xu L."/>
            <person name="Wang X."/>
            <person name="Li L."/>
            <person name="Zhang X."/>
        </authorList>
    </citation>
    <scope>NUCLEOTIDE SEQUENCE [LARGE SCALE GENOMIC DNA]</scope>
    <source>
        <strain evidence="1 2">24NR</strain>
    </source>
</reference>
<dbReference type="EMBL" id="SBIP01000001">
    <property type="protein sequence ID" value="RWX81484.1"/>
    <property type="molecule type" value="Genomic_DNA"/>
</dbReference>